<keyword evidence="2 5" id="KW-0812">Transmembrane</keyword>
<keyword evidence="3 5" id="KW-1133">Transmembrane helix</keyword>
<feature type="transmembrane region" description="Helical" evidence="5">
    <location>
        <begin position="421"/>
        <end position="439"/>
    </location>
</feature>
<dbReference type="PANTHER" id="PTHR37422:SF13">
    <property type="entry name" value="LIPOPOLYSACCHARIDE BIOSYNTHESIS PROTEIN PA4999-RELATED"/>
    <property type="match status" value="1"/>
</dbReference>
<dbReference type="Pfam" id="PF04932">
    <property type="entry name" value="Wzy_C"/>
    <property type="match status" value="1"/>
</dbReference>
<feature type="transmembrane region" description="Helical" evidence="5">
    <location>
        <begin position="59"/>
        <end position="79"/>
    </location>
</feature>
<feature type="transmembrane region" description="Helical" evidence="5">
    <location>
        <begin position="365"/>
        <end position="382"/>
    </location>
</feature>
<protein>
    <submittedName>
        <fullName evidence="7">O-antigen ligase family protein</fullName>
    </submittedName>
</protein>
<evidence type="ECO:0000256" key="2">
    <source>
        <dbReference type="ARBA" id="ARBA00022692"/>
    </source>
</evidence>
<evidence type="ECO:0000256" key="1">
    <source>
        <dbReference type="ARBA" id="ARBA00004141"/>
    </source>
</evidence>
<feature type="transmembrane region" description="Helical" evidence="5">
    <location>
        <begin position="145"/>
        <end position="164"/>
    </location>
</feature>
<keyword evidence="7" id="KW-0436">Ligase</keyword>
<feature type="transmembrane region" description="Helical" evidence="5">
    <location>
        <begin position="91"/>
        <end position="109"/>
    </location>
</feature>
<feature type="transmembrane region" description="Helical" evidence="5">
    <location>
        <begin position="121"/>
        <end position="139"/>
    </location>
</feature>
<feature type="transmembrane region" description="Helical" evidence="5">
    <location>
        <begin position="394"/>
        <end position="415"/>
    </location>
</feature>
<feature type="transmembrane region" description="Helical" evidence="5">
    <location>
        <begin position="242"/>
        <end position="270"/>
    </location>
</feature>
<comment type="subcellular location">
    <subcellularLocation>
        <location evidence="1">Membrane</location>
        <topology evidence="1">Multi-pass membrane protein</topology>
    </subcellularLocation>
</comment>
<evidence type="ECO:0000256" key="3">
    <source>
        <dbReference type="ARBA" id="ARBA00022989"/>
    </source>
</evidence>
<comment type="caution">
    <text evidence="7">The sequence shown here is derived from an EMBL/GenBank/DDBJ whole genome shotgun (WGS) entry which is preliminary data.</text>
</comment>
<evidence type="ECO:0000313" key="7">
    <source>
        <dbReference type="EMBL" id="TXC66411.1"/>
    </source>
</evidence>
<feature type="transmembrane region" description="Helical" evidence="5">
    <location>
        <begin position="218"/>
        <end position="235"/>
    </location>
</feature>
<gene>
    <name evidence="7" type="ORF">FSC37_12875</name>
</gene>
<dbReference type="GO" id="GO:0016874">
    <property type="term" value="F:ligase activity"/>
    <property type="evidence" value="ECO:0007669"/>
    <property type="project" value="UniProtKB-KW"/>
</dbReference>
<feature type="domain" description="O-antigen ligase-related" evidence="6">
    <location>
        <begin position="227"/>
        <end position="368"/>
    </location>
</feature>
<dbReference type="InterPro" id="IPR007016">
    <property type="entry name" value="O-antigen_ligase-rel_domated"/>
</dbReference>
<dbReference type="AlphaFoldDB" id="A0A5C6U338"/>
<organism evidence="7 8">
    <name type="scientific">Piscinibacter aquaticus</name>
    <dbReference type="NCBI Taxonomy" id="392597"/>
    <lineage>
        <taxon>Bacteria</taxon>
        <taxon>Pseudomonadati</taxon>
        <taxon>Pseudomonadota</taxon>
        <taxon>Betaproteobacteria</taxon>
        <taxon>Burkholderiales</taxon>
        <taxon>Sphaerotilaceae</taxon>
        <taxon>Piscinibacter</taxon>
    </lineage>
</organism>
<name>A0A5C6U338_9BURK</name>
<keyword evidence="8" id="KW-1185">Reference proteome</keyword>
<dbReference type="EMBL" id="VOPW01000001">
    <property type="protein sequence ID" value="TXC66411.1"/>
    <property type="molecule type" value="Genomic_DNA"/>
</dbReference>
<evidence type="ECO:0000256" key="4">
    <source>
        <dbReference type="ARBA" id="ARBA00023136"/>
    </source>
</evidence>
<dbReference type="GO" id="GO:0016020">
    <property type="term" value="C:membrane"/>
    <property type="evidence" value="ECO:0007669"/>
    <property type="project" value="UniProtKB-SubCell"/>
</dbReference>
<keyword evidence="4 5" id="KW-0472">Membrane</keyword>
<dbReference type="PANTHER" id="PTHR37422">
    <property type="entry name" value="TEICHURONIC ACID BIOSYNTHESIS PROTEIN TUAE"/>
    <property type="match status" value="1"/>
</dbReference>
<sequence length="467" mass="51280">MHNGPQPLPTPGAAGGTATAAGSTNHAAATATPVGLLVLLCIFLFYVPNQAQFRLETGIRALNTANVLFLLVLIGVRRLGPAPGGPTPMKGSLMFLFVMMTWALLLGFAKDPSVWVQDLTAFKNSVFYVLVYFLVFHAVRDMRALRVVFLLILFIGFTSAVLGFRQALDYGIGTYNETRRVAAPFGWGYFAANRSAIFFCISFPILLATGLMLRSRPWLRMACLGTAALVVFVVFHTYSRQAYFIIAVCALLLTMRRSLLVSALVVVALLSYQAWVPETVVQRIESTKAEPEVRPSGSGEEQLQYDVSTESRFMLWEGAAQLIAQEPWGIGFNQFKRRIDPYVPAFLAGKDAHNFYVLFTTEGGLIAPVAVLVLLGSMFMLARRVLKADKGEEAQVLGTSLLIAIPAVVLGNLYGSRFLDGEVMSSFWVLCALAARFVVMKDAEQQALRASRLAAAREQSGYRSFQR</sequence>
<feature type="transmembrane region" description="Helical" evidence="5">
    <location>
        <begin position="27"/>
        <end position="47"/>
    </location>
</feature>
<proteinExistence type="predicted"/>
<evidence type="ECO:0000259" key="6">
    <source>
        <dbReference type="Pfam" id="PF04932"/>
    </source>
</evidence>
<accession>A0A5C6U338</accession>
<evidence type="ECO:0000313" key="8">
    <source>
        <dbReference type="Proteomes" id="UP000321832"/>
    </source>
</evidence>
<dbReference type="InterPro" id="IPR051533">
    <property type="entry name" value="WaaL-like"/>
</dbReference>
<feature type="transmembrane region" description="Helical" evidence="5">
    <location>
        <begin position="185"/>
        <end position="206"/>
    </location>
</feature>
<reference evidence="7 8" key="1">
    <citation type="submission" date="2019-08" db="EMBL/GenBank/DDBJ databases">
        <authorList>
            <person name="Khan S.A."/>
            <person name="Jeon C.O."/>
            <person name="Jeong S.E."/>
        </authorList>
    </citation>
    <scope>NUCLEOTIDE SEQUENCE [LARGE SCALE GENOMIC DNA]</scope>
    <source>
        <strain evidence="8">IMCC1728</strain>
    </source>
</reference>
<evidence type="ECO:0000256" key="5">
    <source>
        <dbReference type="SAM" id="Phobius"/>
    </source>
</evidence>
<dbReference type="Proteomes" id="UP000321832">
    <property type="component" value="Unassembled WGS sequence"/>
</dbReference>